<dbReference type="PANTHER" id="PTHR34296:SF2">
    <property type="entry name" value="ABC TRANSPORTER GUANOSINE-BINDING PROTEIN NUPN"/>
    <property type="match status" value="1"/>
</dbReference>
<evidence type="ECO:0000256" key="6">
    <source>
        <dbReference type="ARBA" id="ARBA00023288"/>
    </source>
</evidence>
<evidence type="ECO:0000259" key="8">
    <source>
        <dbReference type="Pfam" id="PF02608"/>
    </source>
</evidence>
<feature type="chain" id="PRO_5045798335" evidence="7">
    <location>
        <begin position="26"/>
        <end position="335"/>
    </location>
</feature>
<sequence length="335" mass="35203">MIGNRQQVLAVIGVLCLFVATPALAQTSGAILFAGTKNDGSFNELAHLGTSRAIGDFGLDIDEWVTVDEEETLNVLRMLAKRGANHLVTLGFANTNAVRTAAVEFPDVSFTLIDGMVADLPNVRSILFSEQQSGFIAGYVAGLKSRTGKVGTIGGTDIPPVRRFMCGFAAGAKHANSQTQVVAAFVGADISAFRDIIGGKQIAEKMLAEGVDVIFAPAGLAAEGVAKAAEGAGAHVIMVDANRNDFIPGTVLTSALKRVDEAAFSTWEAVSKGTWEAGVLTMSVSDNGVDWSVDQYNKALVADIEGKVNETKEELASGHLKIEPVTEIEGCDQVF</sequence>
<evidence type="ECO:0000256" key="2">
    <source>
        <dbReference type="ARBA" id="ARBA00008610"/>
    </source>
</evidence>
<evidence type="ECO:0000313" key="10">
    <source>
        <dbReference type="Proteomes" id="UP001431221"/>
    </source>
</evidence>
<keyword evidence="10" id="KW-1185">Reference proteome</keyword>
<keyword evidence="6" id="KW-0449">Lipoprotein</keyword>
<dbReference type="InterPro" id="IPR050957">
    <property type="entry name" value="BMP_lipoprotein"/>
</dbReference>
<dbReference type="Proteomes" id="UP001431221">
    <property type="component" value="Unassembled WGS sequence"/>
</dbReference>
<dbReference type="SUPFAM" id="SSF53822">
    <property type="entry name" value="Periplasmic binding protein-like I"/>
    <property type="match status" value="1"/>
</dbReference>
<keyword evidence="5" id="KW-0472">Membrane</keyword>
<comment type="caution">
    <text evidence="9">The sequence shown here is derived from an EMBL/GenBank/DDBJ whole genome shotgun (WGS) entry which is preliminary data.</text>
</comment>
<protein>
    <submittedName>
        <fullName evidence="9">BMP family ABC transporter substrate-binding protein</fullName>
    </submittedName>
</protein>
<keyword evidence="4 7" id="KW-0732">Signal</keyword>
<dbReference type="Gene3D" id="3.40.50.2300">
    <property type="match status" value="2"/>
</dbReference>
<name>A0ABT0GZ78_9HYPH</name>
<reference evidence="9" key="1">
    <citation type="submission" date="2022-04" db="EMBL/GenBank/DDBJ databases">
        <title>Roseibium sp. CAU 1639 isolated from mud.</title>
        <authorList>
            <person name="Kim W."/>
        </authorList>
    </citation>
    <scope>NUCLEOTIDE SEQUENCE</scope>
    <source>
        <strain evidence="9">CAU 1639</strain>
    </source>
</reference>
<evidence type="ECO:0000256" key="7">
    <source>
        <dbReference type="SAM" id="SignalP"/>
    </source>
</evidence>
<organism evidence="9 10">
    <name type="scientific">Roseibium sediminicola</name>
    <dbReference type="NCBI Taxonomy" id="2933272"/>
    <lineage>
        <taxon>Bacteria</taxon>
        <taxon>Pseudomonadati</taxon>
        <taxon>Pseudomonadota</taxon>
        <taxon>Alphaproteobacteria</taxon>
        <taxon>Hyphomicrobiales</taxon>
        <taxon>Stappiaceae</taxon>
        <taxon>Roseibium</taxon>
    </lineage>
</organism>
<feature type="signal peptide" evidence="7">
    <location>
        <begin position="1"/>
        <end position="25"/>
    </location>
</feature>
<dbReference type="CDD" id="cd06354">
    <property type="entry name" value="PBP1_PrnA-like"/>
    <property type="match status" value="1"/>
</dbReference>
<evidence type="ECO:0000256" key="1">
    <source>
        <dbReference type="ARBA" id="ARBA00004193"/>
    </source>
</evidence>
<evidence type="ECO:0000256" key="3">
    <source>
        <dbReference type="ARBA" id="ARBA00022475"/>
    </source>
</evidence>
<evidence type="ECO:0000256" key="5">
    <source>
        <dbReference type="ARBA" id="ARBA00023136"/>
    </source>
</evidence>
<dbReference type="PANTHER" id="PTHR34296">
    <property type="entry name" value="TRANSCRIPTIONAL ACTIVATOR PROTEIN MED"/>
    <property type="match status" value="1"/>
</dbReference>
<accession>A0ABT0GZ78</accession>
<dbReference type="InterPro" id="IPR028082">
    <property type="entry name" value="Peripla_BP_I"/>
</dbReference>
<comment type="similarity">
    <text evidence="2">Belongs to the BMP lipoprotein family.</text>
</comment>
<dbReference type="EMBL" id="JALNMJ010000018">
    <property type="protein sequence ID" value="MCK7614737.1"/>
    <property type="molecule type" value="Genomic_DNA"/>
</dbReference>
<dbReference type="InterPro" id="IPR003760">
    <property type="entry name" value="PnrA-like"/>
</dbReference>
<evidence type="ECO:0000256" key="4">
    <source>
        <dbReference type="ARBA" id="ARBA00022729"/>
    </source>
</evidence>
<comment type="subcellular location">
    <subcellularLocation>
        <location evidence="1">Cell membrane</location>
        <topology evidence="1">Lipid-anchor</topology>
    </subcellularLocation>
</comment>
<evidence type="ECO:0000313" key="9">
    <source>
        <dbReference type="EMBL" id="MCK7614737.1"/>
    </source>
</evidence>
<feature type="domain" description="ABC transporter substrate-binding protein PnrA-like" evidence="8">
    <location>
        <begin position="28"/>
        <end position="311"/>
    </location>
</feature>
<keyword evidence="3" id="KW-1003">Cell membrane</keyword>
<dbReference type="RefSeq" id="WP_248157488.1">
    <property type="nucleotide sequence ID" value="NZ_JALNMJ010000018.1"/>
</dbReference>
<proteinExistence type="inferred from homology"/>
<dbReference type="Pfam" id="PF02608">
    <property type="entry name" value="Bmp"/>
    <property type="match status" value="1"/>
</dbReference>
<gene>
    <name evidence="9" type="ORF">M0H32_21420</name>
</gene>